<dbReference type="EMBL" id="GG663503">
    <property type="protein sequence ID" value="EFD44204.2"/>
    <property type="molecule type" value="Genomic_DNA"/>
</dbReference>
<dbReference type="AlphaFoldDB" id="A0A9P2H9T7"/>
<evidence type="ECO:0000313" key="1">
    <source>
        <dbReference type="EMBL" id="EFD44204.2"/>
    </source>
</evidence>
<name>A0A9P2H9T7_MYCTX</name>
<dbReference type="Proteomes" id="UP000005088">
    <property type="component" value="Unassembled WGS sequence"/>
</dbReference>
<gene>
    <name evidence="1" type="ORF">TBOG_03039</name>
</gene>
<proteinExistence type="predicted"/>
<reference evidence="2" key="1">
    <citation type="submission" date="2009-03" db="EMBL/GenBank/DDBJ databases">
        <title>The Genome Sequence of Mycobacterium africanum strain K85 (originally listed here as Mycobacterium tuberculosis).</title>
        <authorList>
            <consortium name="The Broad Institute Genome Sequencing Platform"/>
            <person name="Small P."/>
            <person name="Gagneaux S."/>
            <person name="Hopewell P."/>
            <person name="Young S.K."/>
            <person name="Kodira C.D."/>
            <person name="Zeng Q."/>
            <person name="Koehrsen M."/>
            <person name="Alvarado L."/>
            <person name="Berlin A."/>
            <person name="Borenstein D."/>
            <person name="Chen Z."/>
            <person name="Engels R."/>
            <person name="Freedman E."/>
            <person name="Gellesch M."/>
            <person name="Goldberg J."/>
            <person name="Griggs A."/>
            <person name="Gujja S."/>
            <person name="Heiman D."/>
            <person name="Hepburn T."/>
            <person name="Howarth C."/>
            <person name="Jen D."/>
            <person name="Larson L."/>
            <person name="Lewis B."/>
            <person name="Mehta T."/>
            <person name="Park D."/>
            <person name="Pearson M."/>
            <person name="Roberts A."/>
            <person name="Saif S."/>
            <person name="Shea T."/>
            <person name="Shenoy N."/>
            <person name="Sisk P."/>
            <person name="Stolte C."/>
            <person name="Sykes S."/>
            <person name="Walk T."/>
            <person name="White J."/>
            <person name="Yandava C."/>
            <person name="Nusbaum C."/>
            <person name="Galagan J."/>
            <person name="Birren B."/>
        </authorList>
    </citation>
    <scope>NUCLEOTIDE SEQUENCE [LARGE SCALE GENOMIC DNA]</scope>
    <source>
        <strain evidence="2">K85</strain>
    </source>
</reference>
<protein>
    <submittedName>
        <fullName evidence="1">Uncharacterized protein</fullName>
    </submittedName>
</protein>
<sequence>MPAGSMLAGMREIDPGADVAPLDCSKVSKDDVGNPVAAGSVALLLADRVGSTHLGGRRGKSEQGLSRR</sequence>
<organism evidence="1 2">
    <name type="scientific">Mycobacterium tuberculosis variant africanum K85</name>
    <dbReference type="NCBI Taxonomy" id="611304"/>
    <lineage>
        <taxon>Bacteria</taxon>
        <taxon>Bacillati</taxon>
        <taxon>Actinomycetota</taxon>
        <taxon>Actinomycetes</taxon>
        <taxon>Mycobacteriales</taxon>
        <taxon>Mycobacteriaceae</taxon>
        <taxon>Mycobacterium</taxon>
        <taxon>Mycobacterium tuberculosis complex</taxon>
    </lineage>
</organism>
<evidence type="ECO:0000313" key="2">
    <source>
        <dbReference type="Proteomes" id="UP000005088"/>
    </source>
</evidence>
<accession>A0A9P2H9T7</accession>